<dbReference type="PANTHER" id="PTHR30417:SF1">
    <property type="entry name" value="N-ACETYLMURAMOYL-L-ALANINE AMIDASE AMID"/>
    <property type="match status" value="1"/>
</dbReference>
<evidence type="ECO:0000313" key="6">
    <source>
        <dbReference type="EMBL" id="MBD1424229.1"/>
    </source>
</evidence>
<dbReference type="PANTHER" id="PTHR30417">
    <property type="entry name" value="N-ACETYLMURAMOYL-L-ALANINE AMIDASE AMID"/>
    <property type="match status" value="1"/>
</dbReference>
<dbReference type="RefSeq" id="WP_190307395.1">
    <property type="nucleotide sequence ID" value="NZ_JACNYK010000001.1"/>
</dbReference>
<feature type="domain" description="N-acetylmuramoyl-L-alanine amidase" evidence="5">
    <location>
        <begin position="61"/>
        <end position="193"/>
    </location>
</feature>
<dbReference type="SUPFAM" id="SSF55846">
    <property type="entry name" value="N-acetylmuramoyl-L-alanine amidase-like"/>
    <property type="match status" value="1"/>
</dbReference>
<dbReference type="InterPro" id="IPR036505">
    <property type="entry name" value="Amidase/PGRP_sf"/>
</dbReference>
<organism evidence="6 7">
    <name type="scientific">Sphingobacterium arenae</name>
    <dbReference type="NCBI Taxonomy" id="1280598"/>
    <lineage>
        <taxon>Bacteria</taxon>
        <taxon>Pseudomonadati</taxon>
        <taxon>Bacteroidota</taxon>
        <taxon>Sphingobacteriia</taxon>
        <taxon>Sphingobacteriales</taxon>
        <taxon>Sphingobacteriaceae</taxon>
        <taxon>Sphingobacterium</taxon>
    </lineage>
</organism>
<comment type="catalytic activity">
    <reaction evidence="1">
        <text>Hydrolyzes the link between N-acetylmuramoyl residues and L-amino acid residues in certain cell-wall glycopeptides.</text>
        <dbReference type="EC" id="3.5.1.28"/>
    </reaction>
</comment>
<dbReference type="EMBL" id="JACNYK010000001">
    <property type="protein sequence ID" value="MBD1424229.1"/>
    <property type="molecule type" value="Genomic_DNA"/>
</dbReference>
<evidence type="ECO:0000259" key="5">
    <source>
        <dbReference type="SMART" id="SM00644"/>
    </source>
</evidence>
<evidence type="ECO:0000313" key="7">
    <source>
        <dbReference type="Proteomes" id="UP000606494"/>
    </source>
</evidence>
<evidence type="ECO:0000256" key="2">
    <source>
        <dbReference type="ARBA" id="ARBA00011901"/>
    </source>
</evidence>
<dbReference type="Gene3D" id="3.40.80.10">
    <property type="entry name" value="Peptidoglycan recognition protein-like"/>
    <property type="match status" value="1"/>
</dbReference>
<dbReference type="SMART" id="SM00644">
    <property type="entry name" value="Ami_2"/>
    <property type="match status" value="1"/>
</dbReference>
<dbReference type="InterPro" id="IPR002502">
    <property type="entry name" value="Amidase_domain"/>
</dbReference>
<keyword evidence="7" id="KW-1185">Reference proteome</keyword>
<accession>A0ABR7XYY3</accession>
<dbReference type="InterPro" id="IPR051206">
    <property type="entry name" value="NAMLAA_amidase_2"/>
</dbReference>
<evidence type="ECO:0000256" key="3">
    <source>
        <dbReference type="ARBA" id="ARBA00022801"/>
    </source>
</evidence>
<evidence type="ECO:0000256" key="1">
    <source>
        <dbReference type="ARBA" id="ARBA00001561"/>
    </source>
</evidence>
<sequence>MKNIYILLFGGAILLSSCGGGKYAVTEKIYKEKAKEFAELYQEAPVTGQLEKAAVSEKEWIASVNFGVRKPNYVVLHHTAQNSIEQTVRTFHNQKVGVSSHYVIGRDGKVIQMVNDLYRGHHAGVSRWGNDTDLNSSSIGIELDNNGTTDPWPDIQINALIGLLRYLKETYKIPQANFIGHMDVSPGRKIDPSRFPWKTLADQGFGYWYDDHLETPPESFDPKLALRIIGYNVNNLDAAIKAFKTHYIQKDTTTAVLNAEELKILYAIFKKYL</sequence>
<dbReference type="PROSITE" id="PS51257">
    <property type="entry name" value="PROKAR_LIPOPROTEIN"/>
    <property type="match status" value="1"/>
</dbReference>
<proteinExistence type="predicted"/>
<keyword evidence="4" id="KW-0961">Cell wall biogenesis/degradation</keyword>
<name>A0ABR7XYY3_9SPHI</name>
<keyword evidence="3" id="KW-0378">Hydrolase</keyword>
<gene>
    <name evidence="6" type="ORF">H8B17_01435</name>
</gene>
<reference evidence="6 7" key="1">
    <citation type="submission" date="2020-08" db="EMBL/GenBank/DDBJ databases">
        <title>Sphingobacterium sp. DN00404 isolated from aquaculture water.</title>
        <authorList>
            <person name="Zhang M."/>
        </authorList>
    </citation>
    <scope>NUCLEOTIDE SEQUENCE [LARGE SCALE GENOMIC DNA]</scope>
    <source>
        <strain evidence="6 7">KCTC 32294</strain>
    </source>
</reference>
<dbReference type="Proteomes" id="UP000606494">
    <property type="component" value="Unassembled WGS sequence"/>
</dbReference>
<protein>
    <recommendedName>
        <fullName evidence="2">N-acetylmuramoyl-L-alanine amidase</fullName>
        <ecNumber evidence="2">3.5.1.28</ecNumber>
    </recommendedName>
</protein>
<dbReference type="EC" id="3.5.1.28" evidence="2"/>
<evidence type="ECO:0000256" key="4">
    <source>
        <dbReference type="ARBA" id="ARBA00023316"/>
    </source>
</evidence>
<dbReference type="Pfam" id="PF01510">
    <property type="entry name" value="Amidase_2"/>
    <property type="match status" value="1"/>
</dbReference>
<comment type="caution">
    <text evidence="6">The sequence shown here is derived from an EMBL/GenBank/DDBJ whole genome shotgun (WGS) entry which is preliminary data.</text>
</comment>
<dbReference type="CDD" id="cd06583">
    <property type="entry name" value="PGRP"/>
    <property type="match status" value="1"/>
</dbReference>